<keyword evidence="6 8" id="KW-1133">Transmembrane helix</keyword>
<feature type="transmembrane region" description="Helical" evidence="8">
    <location>
        <begin position="193"/>
        <end position="214"/>
    </location>
</feature>
<dbReference type="Pfam" id="PF00528">
    <property type="entry name" value="BPD_transp_1"/>
    <property type="match status" value="1"/>
</dbReference>
<accession>A0A8J7V2J9</accession>
<sequence length="452" mass="49686">MKSHHMMKLMIGFYIVLFFGYLFGPLIIMSITAFNSSDFPRVSPWDCFTLEWFPELRQDRFLVEGFQNSLVIGAGVIALAVPIGLAGALLLTQLGRRARSGFYTLMISPILVPGVVLGISTIIFWRRMGEMIGVPGEDNFLYEGIFMTILGQSTFISAFTMLVFVARLQRFDPAQEEAALDLGATKPQAFRKVLLPFLKPAIGSAAVLAFLASFENYNTTVFTILQDKTLTTVLASKVRYGIDPSISALAVLIVSLTLVAAFVYEVLRRREQKEAREIEARARAAERLEMQEVAQGEGGEDGPARSAAEIRAELPAASGKGFTLQAHHLAIVLALIAVAGIAKLMLTDDVYAATACKEEIRQEKLERQQELLEKQRQLMQERQQQEQGEKAPRSGDYQSIFDPGNLQGDGEEGSDAEQAPEAPATSDGQSSNDGKDYQSIFDPGNLQSEEGN</sequence>
<feature type="compositionally biased region" description="Basic and acidic residues" evidence="9">
    <location>
        <begin position="383"/>
        <end position="393"/>
    </location>
</feature>
<comment type="caution">
    <text evidence="11">The sequence shown here is derived from an EMBL/GenBank/DDBJ whole genome shotgun (WGS) entry which is preliminary data.</text>
</comment>
<reference evidence="11" key="1">
    <citation type="submission" date="2021-04" db="EMBL/GenBank/DDBJ databases">
        <authorList>
            <person name="Zhang D.-C."/>
        </authorList>
    </citation>
    <scope>NUCLEOTIDE SEQUENCE</scope>
    <source>
        <strain evidence="11">CGMCC 1.15697</strain>
    </source>
</reference>
<evidence type="ECO:0000256" key="7">
    <source>
        <dbReference type="ARBA" id="ARBA00023136"/>
    </source>
</evidence>
<evidence type="ECO:0000256" key="3">
    <source>
        <dbReference type="ARBA" id="ARBA00022448"/>
    </source>
</evidence>
<dbReference type="PROSITE" id="PS50928">
    <property type="entry name" value="ABC_TM1"/>
    <property type="match status" value="1"/>
</dbReference>
<dbReference type="AlphaFoldDB" id="A0A8J7V2J9"/>
<keyword evidence="12" id="KW-1185">Reference proteome</keyword>
<feature type="transmembrane region" description="Helical" evidence="8">
    <location>
        <begin position="12"/>
        <end position="34"/>
    </location>
</feature>
<evidence type="ECO:0000259" key="10">
    <source>
        <dbReference type="PROSITE" id="PS50928"/>
    </source>
</evidence>
<dbReference type="SUPFAM" id="SSF161098">
    <property type="entry name" value="MetI-like"/>
    <property type="match status" value="1"/>
</dbReference>
<dbReference type="Proteomes" id="UP000672602">
    <property type="component" value="Unassembled WGS sequence"/>
</dbReference>
<feature type="domain" description="ABC transmembrane type-1" evidence="10">
    <location>
        <begin position="66"/>
        <end position="264"/>
    </location>
</feature>
<name>A0A8J7V2J9_9PROT</name>
<dbReference type="PANTHER" id="PTHR43848">
    <property type="entry name" value="PUTRESCINE TRANSPORT SYSTEM PERMEASE PROTEIN POTI"/>
    <property type="match status" value="1"/>
</dbReference>
<feature type="transmembrane region" description="Helical" evidence="8">
    <location>
        <begin position="70"/>
        <end position="91"/>
    </location>
</feature>
<proteinExistence type="inferred from homology"/>
<dbReference type="PANTHER" id="PTHR43848:SF2">
    <property type="entry name" value="PUTRESCINE TRANSPORT SYSTEM PERMEASE PROTEIN POTI"/>
    <property type="match status" value="1"/>
</dbReference>
<organism evidence="11 12">
    <name type="scientific">Marivibrio halodurans</name>
    <dbReference type="NCBI Taxonomy" id="2039722"/>
    <lineage>
        <taxon>Bacteria</taxon>
        <taxon>Pseudomonadati</taxon>
        <taxon>Pseudomonadota</taxon>
        <taxon>Alphaproteobacteria</taxon>
        <taxon>Rhodospirillales</taxon>
        <taxon>Rhodospirillaceae</taxon>
        <taxon>Marivibrio</taxon>
    </lineage>
</organism>
<keyword evidence="3 8" id="KW-0813">Transport</keyword>
<dbReference type="EMBL" id="JAGMWN010000003">
    <property type="protein sequence ID" value="MBP5856992.1"/>
    <property type="molecule type" value="Genomic_DNA"/>
</dbReference>
<evidence type="ECO:0000256" key="4">
    <source>
        <dbReference type="ARBA" id="ARBA00022475"/>
    </source>
</evidence>
<evidence type="ECO:0000313" key="11">
    <source>
        <dbReference type="EMBL" id="MBP5856992.1"/>
    </source>
</evidence>
<evidence type="ECO:0000256" key="6">
    <source>
        <dbReference type="ARBA" id="ARBA00022989"/>
    </source>
</evidence>
<evidence type="ECO:0000256" key="2">
    <source>
        <dbReference type="ARBA" id="ARBA00007069"/>
    </source>
</evidence>
<protein>
    <submittedName>
        <fullName evidence="11">ABC transporter permease</fullName>
    </submittedName>
</protein>
<gene>
    <name evidence="11" type="ORF">KAJ83_08230</name>
</gene>
<feature type="region of interest" description="Disordered" evidence="9">
    <location>
        <begin position="377"/>
        <end position="452"/>
    </location>
</feature>
<dbReference type="InterPro" id="IPR035906">
    <property type="entry name" value="MetI-like_sf"/>
</dbReference>
<feature type="transmembrane region" description="Helical" evidence="8">
    <location>
        <begin position="145"/>
        <end position="166"/>
    </location>
</feature>
<dbReference type="CDD" id="cd06261">
    <property type="entry name" value="TM_PBP2"/>
    <property type="match status" value="1"/>
</dbReference>
<comment type="similarity">
    <text evidence="2">Belongs to the binding-protein-dependent transport system permease family. CysTW subfamily.</text>
</comment>
<evidence type="ECO:0000256" key="9">
    <source>
        <dbReference type="SAM" id="MobiDB-lite"/>
    </source>
</evidence>
<dbReference type="Gene3D" id="1.10.3720.10">
    <property type="entry name" value="MetI-like"/>
    <property type="match status" value="1"/>
</dbReference>
<evidence type="ECO:0000256" key="8">
    <source>
        <dbReference type="RuleBase" id="RU363032"/>
    </source>
</evidence>
<dbReference type="GO" id="GO:0005886">
    <property type="term" value="C:plasma membrane"/>
    <property type="evidence" value="ECO:0007669"/>
    <property type="project" value="UniProtKB-SubCell"/>
</dbReference>
<dbReference type="GO" id="GO:0055085">
    <property type="term" value="P:transmembrane transport"/>
    <property type="evidence" value="ECO:0007669"/>
    <property type="project" value="InterPro"/>
</dbReference>
<keyword evidence="7 8" id="KW-0472">Membrane</keyword>
<evidence type="ECO:0000256" key="1">
    <source>
        <dbReference type="ARBA" id="ARBA00004651"/>
    </source>
</evidence>
<evidence type="ECO:0000256" key="5">
    <source>
        <dbReference type="ARBA" id="ARBA00022692"/>
    </source>
</evidence>
<evidence type="ECO:0000313" key="12">
    <source>
        <dbReference type="Proteomes" id="UP000672602"/>
    </source>
</evidence>
<keyword evidence="5 8" id="KW-0812">Transmembrane</keyword>
<keyword evidence="4" id="KW-1003">Cell membrane</keyword>
<feature type="transmembrane region" description="Helical" evidence="8">
    <location>
        <begin position="246"/>
        <end position="267"/>
    </location>
</feature>
<dbReference type="InterPro" id="IPR000515">
    <property type="entry name" value="MetI-like"/>
</dbReference>
<comment type="subcellular location">
    <subcellularLocation>
        <location evidence="1 8">Cell membrane</location>
        <topology evidence="1 8">Multi-pass membrane protein</topology>
    </subcellularLocation>
</comment>
<dbReference type="InterPro" id="IPR051789">
    <property type="entry name" value="Bact_Polyamine_Transport"/>
</dbReference>
<dbReference type="RefSeq" id="WP_210681564.1">
    <property type="nucleotide sequence ID" value="NZ_JAGMWN010000003.1"/>
</dbReference>
<feature type="transmembrane region" description="Helical" evidence="8">
    <location>
        <begin position="103"/>
        <end position="125"/>
    </location>
</feature>